<name>A0A8S1MVG1_PARPR</name>
<organism evidence="2 3">
    <name type="scientific">Paramecium primaurelia</name>
    <dbReference type="NCBI Taxonomy" id="5886"/>
    <lineage>
        <taxon>Eukaryota</taxon>
        <taxon>Sar</taxon>
        <taxon>Alveolata</taxon>
        <taxon>Ciliophora</taxon>
        <taxon>Intramacronucleata</taxon>
        <taxon>Oligohymenophorea</taxon>
        <taxon>Peniculida</taxon>
        <taxon>Parameciidae</taxon>
        <taxon>Paramecium</taxon>
    </lineage>
</organism>
<dbReference type="Proteomes" id="UP000688137">
    <property type="component" value="Unassembled WGS sequence"/>
</dbReference>
<evidence type="ECO:0000256" key="1">
    <source>
        <dbReference type="SAM" id="MobiDB-lite"/>
    </source>
</evidence>
<evidence type="ECO:0000313" key="3">
    <source>
        <dbReference type="Proteomes" id="UP000688137"/>
    </source>
</evidence>
<reference evidence="2" key="1">
    <citation type="submission" date="2021-01" db="EMBL/GenBank/DDBJ databases">
        <authorList>
            <consortium name="Genoscope - CEA"/>
            <person name="William W."/>
        </authorList>
    </citation>
    <scope>NUCLEOTIDE SEQUENCE</scope>
</reference>
<proteinExistence type="predicted"/>
<dbReference type="AlphaFoldDB" id="A0A8S1MVG1"/>
<gene>
    <name evidence="2" type="ORF">PPRIM_AZ9-3.1.T0720011</name>
</gene>
<protein>
    <submittedName>
        <fullName evidence="2">Uncharacterized protein</fullName>
    </submittedName>
</protein>
<accession>A0A8S1MVG1</accession>
<keyword evidence="3" id="KW-1185">Reference proteome</keyword>
<evidence type="ECO:0000313" key="2">
    <source>
        <dbReference type="EMBL" id="CAD8084338.1"/>
    </source>
</evidence>
<dbReference type="EMBL" id="CAJJDM010000075">
    <property type="protein sequence ID" value="CAD8084338.1"/>
    <property type="molecule type" value="Genomic_DNA"/>
</dbReference>
<dbReference type="OMA" id="DKVAKWR"/>
<feature type="compositionally biased region" description="Low complexity" evidence="1">
    <location>
        <begin position="146"/>
        <end position="160"/>
    </location>
</feature>
<feature type="region of interest" description="Disordered" evidence="1">
    <location>
        <begin position="137"/>
        <end position="164"/>
    </location>
</feature>
<sequence>MSDINSEENSTSSREINIEQITAKLYVELIDVRDPSQNYIEYFSQFDLSKMQQANGINIFKLTSKLKELGIQLEGRTISYYSFDCEMYINCGLDPVHYSYVMPLNEIKQTNQLRIKCIQTGISLIHLVMSEEMNEKVNKMKEQEGNEQSQQQQQQGQENQKQCRRTKERRIGYIIDKVAKWREYYNGIKIDGESKRFTLEEAAHKVSISKKSLDDYLLQIRYGRKFGFNFNEHKNEKVGVLRAFVKKNNSTKKKKVKQE</sequence>
<comment type="caution">
    <text evidence="2">The sequence shown here is derived from an EMBL/GenBank/DDBJ whole genome shotgun (WGS) entry which is preliminary data.</text>
</comment>